<gene>
    <name evidence="1" type="ORF">DNK06_12375</name>
</gene>
<evidence type="ECO:0000313" key="1">
    <source>
        <dbReference type="EMBL" id="TBU79867.1"/>
    </source>
</evidence>
<evidence type="ECO:0000313" key="2">
    <source>
        <dbReference type="Proteomes" id="UP000292302"/>
    </source>
</evidence>
<organism evidence="1 2">
    <name type="scientific">Phytopseudomonas daroniae</name>
    <dbReference type="NCBI Taxonomy" id="2487519"/>
    <lineage>
        <taxon>Bacteria</taxon>
        <taxon>Pseudomonadati</taxon>
        <taxon>Pseudomonadota</taxon>
        <taxon>Gammaproteobacteria</taxon>
        <taxon>Pseudomonadales</taxon>
        <taxon>Pseudomonadaceae</taxon>
        <taxon>Phytopseudomonas</taxon>
    </lineage>
</organism>
<dbReference type="Proteomes" id="UP000292302">
    <property type="component" value="Unassembled WGS sequence"/>
</dbReference>
<comment type="caution">
    <text evidence="1">The sequence shown here is derived from an EMBL/GenBank/DDBJ whole genome shotgun (WGS) entry which is preliminary data.</text>
</comment>
<dbReference type="EMBL" id="QJUI01000009">
    <property type="protein sequence ID" value="TBU79867.1"/>
    <property type="molecule type" value="Genomic_DNA"/>
</dbReference>
<accession>A0A4Q9QLE5</accession>
<proteinExistence type="predicted"/>
<reference evidence="1 2" key="1">
    <citation type="submission" date="2018-06" db="EMBL/GenBank/DDBJ databases">
        <title>Three novel Pseudomonas species isolated from symptomatic oak.</title>
        <authorList>
            <person name="Bueno-Gonzalez V."/>
            <person name="Brady C."/>
        </authorList>
    </citation>
    <scope>NUCLEOTIDE SEQUENCE [LARGE SCALE GENOMIC DNA]</scope>
    <source>
        <strain evidence="1 2">P9A</strain>
    </source>
</reference>
<keyword evidence="2" id="KW-1185">Reference proteome</keyword>
<sequence length="59" mass="6599">MLGTHENPWDDNRRRASGKSVLLEVVNQRVFFASAELPKPLFSVGLVGFGKRSDRLGQN</sequence>
<protein>
    <submittedName>
        <fullName evidence="1">Uncharacterized protein</fullName>
    </submittedName>
</protein>
<dbReference type="AlphaFoldDB" id="A0A4Q9QLE5"/>
<name>A0A4Q9QLE5_9GAMM</name>